<dbReference type="Proteomes" id="UP000009022">
    <property type="component" value="Unassembled WGS sequence"/>
</dbReference>
<dbReference type="OrthoDB" id="100767at2759"/>
<dbReference type="EMBL" id="DS985280">
    <property type="protein sequence ID" value="EDV19207.1"/>
    <property type="molecule type" value="Genomic_DNA"/>
</dbReference>
<dbReference type="PROSITE" id="PS50017">
    <property type="entry name" value="DEATH_DOMAIN"/>
    <property type="match status" value="1"/>
</dbReference>
<accession>B3SDK8</accession>
<evidence type="ECO:0000313" key="4">
    <source>
        <dbReference type="Proteomes" id="UP000009022"/>
    </source>
</evidence>
<evidence type="ECO:0000313" key="3">
    <source>
        <dbReference type="EMBL" id="EDV19207.1"/>
    </source>
</evidence>
<dbReference type="PhylomeDB" id="B3SDK8"/>
<dbReference type="InterPro" id="IPR032171">
    <property type="entry name" value="COR-A"/>
</dbReference>
<evidence type="ECO:0000256" key="1">
    <source>
        <dbReference type="ARBA" id="ARBA00022737"/>
    </source>
</evidence>
<dbReference type="AlphaFoldDB" id="B3SDK8"/>
<dbReference type="PANTHER" id="PTHR12449:SF18">
    <property type="entry name" value="DEATH DOMAIN-CONTAINING PROTEIN"/>
    <property type="match status" value="1"/>
</dbReference>
<dbReference type="CTD" id="6759540"/>
<dbReference type="CDD" id="cd01670">
    <property type="entry name" value="Death"/>
    <property type="match status" value="1"/>
</dbReference>
<dbReference type="KEGG" id="tad:TRIADDRAFT_62367"/>
<dbReference type="GO" id="GO:0045089">
    <property type="term" value="P:positive regulation of innate immune response"/>
    <property type="evidence" value="ECO:0000318"/>
    <property type="project" value="GO_Central"/>
</dbReference>
<proteinExistence type="predicted"/>
<organism evidence="3 4">
    <name type="scientific">Trichoplax adhaerens</name>
    <name type="common">Trichoplax reptans</name>
    <dbReference type="NCBI Taxonomy" id="10228"/>
    <lineage>
        <taxon>Eukaryota</taxon>
        <taxon>Metazoa</taxon>
        <taxon>Placozoa</taxon>
        <taxon>Uniplacotomia</taxon>
        <taxon>Trichoplacea</taxon>
        <taxon>Trichoplacidae</taxon>
        <taxon>Trichoplax</taxon>
    </lineage>
</organism>
<dbReference type="GO" id="GO:0097191">
    <property type="term" value="P:extrinsic apoptotic signaling pathway"/>
    <property type="evidence" value="ECO:0000318"/>
    <property type="project" value="GO_Central"/>
</dbReference>
<feature type="domain" description="Death" evidence="2">
    <location>
        <begin position="386"/>
        <end position="453"/>
    </location>
</feature>
<dbReference type="SUPFAM" id="SSF47986">
    <property type="entry name" value="DEATH domain"/>
    <property type="match status" value="1"/>
</dbReference>
<dbReference type="GO" id="GO:0089720">
    <property type="term" value="F:caspase binding"/>
    <property type="evidence" value="ECO:0000318"/>
    <property type="project" value="GO_Central"/>
</dbReference>
<dbReference type="GeneID" id="6759540"/>
<dbReference type="GO" id="GO:0005123">
    <property type="term" value="F:death receptor binding"/>
    <property type="evidence" value="ECO:0000318"/>
    <property type="project" value="GO_Central"/>
</dbReference>
<dbReference type="PANTHER" id="PTHR12449">
    <property type="entry name" value="DEATH DOMAIN-CONTAINING PROTEIN"/>
    <property type="match status" value="1"/>
</dbReference>
<keyword evidence="4" id="KW-1185">Reference proteome</keyword>
<name>B3SDK8_TRIAD</name>
<dbReference type="InterPro" id="IPR039788">
    <property type="entry name" value="NOL4/NOL4L"/>
</dbReference>
<dbReference type="Pfam" id="PF16095">
    <property type="entry name" value="COR-A"/>
    <property type="match status" value="1"/>
</dbReference>
<gene>
    <name evidence="3" type="ORF">TRIADDRAFT_62367</name>
</gene>
<dbReference type="HOGENOM" id="CLU_054462_0_0_1"/>
<dbReference type="InParanoid" id="B3SDK8"/>
<dbReference type="Gene3D" id="1.10.533.10">
    <property type="entry name" value="Death Domain, Fas"/>
    <property type="match status" value="1"/>
</dbReference>
<evidence type="ECO:0000259" key="2">
    <source>
        <dbReference type="PROSITE" id="PS50017"/>
    </source>
</evidence>
<dbReference type="Pfam" id="PF00531">
    <property type="entry name" value="Death"/>
    <property type="match status" value="1"/>
</dbReference>
<dbReference type="InterPro" id="IPR000488">
    <property type="entry name" value="Death_dom"/>
</dbReference>
<protein>
    <recommendedName>
        <fullName evidence="2">Death domain-containing protein</fullName>
    </recommendedName>
</protein>
<dbReference type="GO" id="GO:0031265">
    <property type="term" value="C:CD95 death-inducing signaling complex"/>
    <property type="evidence" value="ECO:0000318"/>
    <property type="project" value="GO_Central"/>
</dbReference>
<sequence>MATILNKSLPTNNQPASSIMNQIRHSQVHNIMTMQQVVTLSQQYGLYENHDELIAMLMYLHDLGEVIYCDKVGDDGIIITNVDWLLSIFRSIIQLQDFVQGSAQIKRDYDIASQTGKLSRSYIDHAIYKFNLDDNSKQTILALMHAYDILCSITNEKNDNGEECQYFVPYLLRYDVKPFDLSKYHQSDWLYIGYEHTDIPYLPDGIYYCLLSSCLKEWNNTDVELYYQCAKYYLANDNHYLVVRKEESHIGLQYCYQEINELKRSQSIIDKVKNSIFVKRPHEIVKNKLISTVNDRMVKFKGADCRYFVKCSECNTQTSITEEYKEGDQNWIRCKHCKMEFASQSLNDWVIYNEKFWIEKKIYAEDKERACFDLIAAKLNGTHIVRFGVLLKLTDTKINEIKSSQDEGRYDKVHNVLKSWKDKAGMNAKISAVVEALRKMEINALADEVEKKMTE</sequence>
<dbReference type="InterPro" id="IPR011029">
    <property type="entry name" value="DEATH-like_dom_sf"/>
</dbReference>
<keyword evidence="1" id="KW-0677">Repeat</keyword>
<reference evidence="3 4" key="1">
    <citation type="journal article" date="2008" name="Nature">
        <title>The Trichoplax genome and the nature of placozoans.</title>
        <authorList>
            <person name="Srivastava M."/>
            <person name="Begovic E."/>
            <person name="Chapman J."/>
            <person name="Putnam N.H."/>
            <person name="Hellsten U."/>
            <person name="Kawashima T."/>
            <person name="Kuo A."/>
            <person name="Mitros T."/>
            <person name="Salamov A."/>
            <person name="Carpenter M.L."/>
            <person name="Signorovitch A.Y."/>
            <person name="Moreno M.A."/>
            <person name="Kamm K."/>
            <person name="Grimwood J."/>
            <person name="Schmutz J."/>
            <person name="Shapiro H."/>
            <person name="Grigoriev I.V."/>
            <person name="Buss L.W."/>
            <person name="Schierwater B."/>
            <person name="Dellaporta S.L."/>
            <person name="Rokhsar D.S."/>
        </authorList>
    </citation>
    <scope>NUCLEOTIDE SEQUENCE [LARGE SCALE GENOMIC DNA]</scope>
    <source>
        <strain evidence="3 4">Grell-BS-1999</strain>
    </source>
</reference>
<dbReference type="RefSeq" id="XP_002118327.1">
    <property type="nucleotide sequence ID" value="XM_002118291.1"/>
</dbReference>